<evidence type="ECO:0000313" key="2">
    <source>
        <dbReference type="Proteomes" id="UP000324800"/>
    </source>
</evidence>
<protein>
    <submittedName>
        <fullName evidence="1">Uncharacterized protein</fullName>
    </submittedName>
</protein>
<dbReference type="AlphaFoldDB" id="A0A5J4WW56"/>
<reference evidence="1 2" key="1">
    <citation type="submission" date="2019-03" db="EMBL/GenBank/DDBJ databases">
        <title>Single cell metagenomics reveals metabolic interactions within the superorganism composed of flagellate Streblomastix strix and complex community of Bacteroidetes bacteria on its surface.</title>
        <authorList>
            <person name="Treitli S.C."/>
            <person name="Kolisko M."/>
            <person name="Husnik F."/>
            <person name="Keeling P."/>
            <person name="Hampl V."/>
        </authorList>
    </citation>
    <scope>NUCLEOTIDE SEQUENCE [LARGE SCALE GENOMIC DNA]</scope>
    <source>
        <strain evidence="1">ST1C</strain>
    </source>
</reference>
<dbReference type="Proteomes" id="UP000324800">
    <property type="component" value="Unassembled WGS sequence"/>
</dbReference>
<gene>
    <name evidence="1" type="ORF">EZS28_005221</name>
</gene>
<organism evidence="1 2">
    <name type="scientific">Streblomastix strix</name>
    <dbReference type="NCBI Taxonomy" id="222440"/>
    <lineage>
        <taxon>Eukaryota</taxon>
        <taxon>Metamonada</taxon>
        <taxon>Preaxostyla</taxon>
        <taxon>Oxymonadida</taxon>
        <taxon>Streblomastigidae</taxon>
        <taxon>Streblomastix</taxon>
    </lineage>
</organism>
<comment type="caution">
    <text evidence="1">The sequence shown here is derived from an EMBL/GenBank/DDBJ whole genome shotgun (WGS) entry which is preliminary data.</text>
</comment>
<sequence>MRYYRIELEQFANNQEDGGNWSCSVDLKSMIIHVALFQELQIQLAFFHWRIHYTQNRNAIETERTIGIRNGADNTRVYGLWMYYKLGDVVTKTRAEIYVPWLAVQYADFGYIINEGEKMGADEICILTNQDDTKTKERSSKKRSKFD</sequence>
<name>A0A5J4WW56_9EUKA</name>
<dbReference type="EMBL" id="SNRW01000790">
    <property type="protein sequence ID" value="KAA6399247.1"/>
    <property type="molecule type" value="Genomic_DNA"/>
</dbReference>
<accession>A0A5J4WW56</accession>
<proteinExistence type="predicted"/>
<evidence type="ECO:0000313" key="1">
    <source>
        <dbReference type="EMBL" id="KAA6399247.1"/>
    </source>
</evidence>